<accession>A0A538S9U7</accession>
<dbReference type="Proteomes" id="UP000320913">
    <property type="component" value="Unassembled WGS sequence"/>
</dbReference>
<dbReference type="Proteomes" id="UP000316292">
    <property type="component" value="Unassembled WGS sequence"/>
</dbReference>
<dbReference type="GO" id="GO:0008381">
    <property type="term" value="F:mechanosensitive monoatomic ion channel activity"/>
    <property type="evidence" value="ECO:0007669"/>
    <property type="project" value="InterPro"/>
</dbReference>
<keyword evidence="8" id="KW-0407">Ion channel</keyword>
<evidence type="ECO:0000313" key="12">
    <source>
        <dbReference type="Proteomes" id="UP000316292"/>
    </source>
</evidence>
<dbReference type="NCBIfam" id="TIGR00220">
    <property type="entry name" value="mscL"/>
    <property type="match status" value="1"/>
</dbReference>
<dbReference type="AlphaFoldDB" id="A0A538S9U7"/>
<protein>
    <submittedName>
        <fullName evidence="10">Large conductance mechanosensitive channel protein MscL</fullName>
    </submittedName>
</protein>
<keyword evidence="3" id="KW-1003">Cell membrane</keyword>
<keyword evidence="2" id="KW-0813">Transport</keyword>
<reference evidence="12 13" key="1">
    <citation type="journal article" date="2019" name="Nat. Microbiol.">
        <title>Mediterranean grassland soil C-N compound turnover is dependent on rainfall and depth, and is mediated by genomically divergent microorganisms.</title>
        <authorList>
            <person name="Diamond S."/>
            <person name="Andeer P.F."/>
            <person name="Li Z."/>
            <person name="Crits-Christoph A."/>
            <person name="Burstein D."/>
            <person name="Anantharaman K."/>
            <person name="Lane K.R."/>
            <person name="Thomas B.C."/>
            <person name="Pan C."/>
            <person name="Northen T.R."/>
            <person name="Banfield J.F."/>
        </authorList>
    </citation>
    <scope>NUCLEOTIDE SEQUENCE [LARGE SCALE GENOMIC DNA]</scope>
    <source>
        <strain evidence="10">WS_1</strain>
        <strain evidence="11">WS_5</strain>
    </source>
</reference>
<evidence type="ECO:0000256" key="2">
    <source>
        <dbReference type="ARBA" id="ARBA00022448"/>
    </source>
</evidence>
<dbReference type="PANTHER" id="PTHR30266:SF2">
    <property type="entry name" value="LARGE-CONDUCTANCE MECHANOSENSITIVE CHANNEL"/>
    <property type="match status" value="1"/>
</dbReference>
<evidence type="ECO:0000256" key="7">
    <source>
        <dbReference type="ARBA" id="ARBA00023136"/>
    </source>
</evidence>
<evidence type="ECO:0000256" key="9">
    <source>
        <dbReference type="SAM" id="Phobius"/>
    </source>
</evidence>
<keyword evidence="4 9" id="KW-0812">Transmembrane</keyword>
<feature type="transmembrane region" description="Helical" evidence="9">
    <location>
        <begin position="12"/>
        <end position="31"/>
    </location>
</feature>
<evidence type="ECO:0000256" key="6">
    <source>
        <dbReference type="ARBA" id="ARBA00023065"/>
    </source>
</evidence>
<evidence type="ECO:0000313" key="10">
    <source>
        <dbReference type="EMBL" id="TMQ48161.1"/>
    </source>
</evidence>
<sequence length="102" mass="10684">MIDEFREFLLKHGVIALAVAVVIGGAVQKLVGAVVADLIMPIVGAFTPTGNWRTATLSVGAVKFGLGNFLGAVLDFLIISFVVFVIVKALVRQKPPAPLTPA</sequence>
<evidence type="ECO:0000256" key="1">
    <source>
        <dbReference type="ARBA" id="ARBA00004141"/>
    </source>
</evidence>
<gene>
    <name evidence="10" type="primary">mscL</name>
    <name evidence="10" type="ORF">E6K71_07820</name>
    <name evidence="11" type="ORF">E6K75_04015</name>
</gene>
<dbReference type="InterPro" id="IPR001185">
    <property type="entry name" value="MS_channel"/>
</dbReference>
<dbReference type="PRINTS" id="PR01264">
    <property type="entry name" value="MECHCHANNEL"/>
</dbReference>
<dbReference type="Gene3D" id="1.10.1200.120">
    <property type="entry name" value="Large-conductance mechanosensitive channel, MscL, domain 1"/>
    <property type="match status" value="1"/>
</dbReference>
<dbReference type="EMBL" id="VBOR01000086">
    <property type="protein sequence ID" value="TMQ48161.1"/>
    <property type="molecule type" value="Genomic_DNA"/>
</dbReference>
<comment type="subcellular location">
    <subcellularLocation>
        <location evidence="1">Membrane</location>
        <topology evidence="1">Multi-pass membrane protein</topology>
    </subcellularLocation>
</comment>
<dbReference type="PANTHER" id="PTHR30266">
    <property type="entry name" value="MECHANOSENSITIVE CHANNEL MSCL"/>
    <property type="match status" value="1"/>
</dbReference>
<evidence type="ECO:0000256" key="3">
    <source>
        <dbReference type="ARBA" id="ARBA00022475"/>
    </source>
</evidence>
<dbReference type="InterPro" id="IPR037673">
    <property type="entry name" value="MSC/AndL"/>
</dbReference>
<dbReference type="SUPFAM" id="SSF81330">
    <property type="entry name" value="Gated mechanosensitive channel"/>
    <property type="match status" value="1"/>
</dbReference>
<dbReference type="EMBL" id="VBOV01000099">
    <property type="protein sequence ID" value="TMQ59518.1"/>
    <property type="molecule type" value="Genomic_DNA"/>
</dbReference>
<evidence type="ECO:0000256" key="8">
    <source>
        <dbReference type="ARBA" id="ARBA00023303"/>
    </source>
</evidence>
<evidence type="ECO:0000256" key="5">
    <source>
        <dbReference type="ARBA" id="ARBA00022989"/>
    </source>
</evidence>
<keyword evidence="7 9" id="KW-0472">Membrane</keyword>
<organism evidence="10 12">
    <name type="scientific">Eiseniibacteriota bacterium</name>
    <dbReference type="NCBI Taxonomy" id="2212470"/>
    <lineage>
        <taxon>Bacteria</taxon>
        <taxon>Candidatus Eiseniibacteriota</taxon>
    </lineage>
</organism>
<proteinExistence type="predicted"/>
<evidence type="ECO:0000256" key="4">
    <source>
        <dbReference type="ARBA" id="ARBA00022692"/>
    </source>
</evidence>
<dbReference type="GO" id="GO:0016020">
    <property type="term" value="C:membrane"/>
    <property type="evidence" value="ECO:0007669"/>
    <property type="project" value="UniProtKB-SubCell"/>
</dbReference>
<dbReference type="InterPro" id="IPR036019">
    <property type="entry name" value="MscL_channel"/>
</dbReference>
<evidence type="ECO:0000313" key="11">
    <source>
        <dbReference type="EMBL" id="TMQ59518.1"/>
    </source>
</evidence>
<feature type="transmembrane region" description="Helical" evidence="9">
    <location>
        <begin position="69"/>
        <end position="91"/>
    </location>
</feature>
<evidence type="ECO:0000313" key="13">
    <source>
        <dbReference type="Proteomes" id="UP000320913"/>
    </source>
</evidence>
<keyword evidence="5 9" id="KW-1133">Transmembrane helix</keyword>
<keyword evidence="6" id="KW-0406">Ion transport</keyword>
<comment type="caution">
    <text evidence="10">The sequence shown here is derived from an EMBL/GenBank/DDBJ whole genome shotgun (WGS) entry which is preliminary data.</text>
</comment>
<name>A0A538S9U7_UNCEI</name>
<dbReference type="Pfam" id="PF01741">
    <property type="entry name" value="MscL"/>
    <property type="match status" value="1"/>
</dbReference>